<dbReference type="Pfam" id="PF00578">
    <property type="entry name" value="AhpC-TSA"/>
    <property type="match status" value="1"/>
</dbReference>
<evidence type="ECO:0000313" key="4">
    <source>
        <dbReference type="Proteomes" id="UP000733744"/>
    </source>
</evidence>
<dbReference type="RefSeq" id="WP_127029465.1">
    <property type="nucleotide sequence ID" value="NZ_RYFG02000008.1"/>
</dbReference>
<dbReference type="SUPFAM" id="SSF52833">
    <property type="entry name" value="Thioredoxin-like"/>
    <property type="match status" value="1"/>
</dbReference>
<reference evidence="3 4" key="1">
    <citation type="journal article" date="2019" name="Antonie Van Leeuwenhoek">
        <title>Description of 'Ca. Methylobacter oryzae' KRF1, a novel species from the environmentally important Methylobacter clade 2.</title>
        <authorList>
            <person name="Khatri K."/>
            <person name="Mohite J.A."/>
            <person name="Pandit P.S."/>
            <person name="Bahulikar R."/>
            <person name="Rahalkar M.C."/>
        </authorList>
    </citation>
    <scope>NUCLEOTIDE SEQUENCE [LARGE SCALE GENOMIC DNA]</scope>
    <source>
        <strain evidence="3 4">KRF1</strain>
    </source>
</reference>
<sequence>MQNRVFIIALLLLIGIFKANAAEVGQAAPQFTLPSLLQNQAASLNQFSGKVVYVDFWASWCQPCRTSFPLLNKLHQKLKDQNFEVVAINLDEDKANAEKFLKDIPVTFTVLHDAKGEWADKFVVESMPTSFIVDKQGIIRNIHHGFVSDDIKVLEQKIMQLLAAK</sequence>
<dbReference type="InterPro" id="IPR000866">
    <property type="entry name" value="AhpC/TSA"/>
</dbReference>
<keyword evidence="4" id="KW-1185">Reference proteome</keyword>
<evidence type="ECO:0000313" key="3">
    <source>
        <dbReference type="EMBL" id="TRX03265.1"/>
    </source>
</evidence>
<accession>A0ABY3CHG1</accession>
<feature type="signal peptide" evidence="1">
    <location>
        <begin position="1"/>
        <end position="21"/>
    </location>
</feature>
<dbReference type="EMBL" id="RYFG02000008">
    <property type="protein sequence ID" value="TRX03265.1"/>
    <property type="molecule type" value="Genomic_DNA"/>
</dbReference>
<organism evidence="3 4">
    <name type="scientific">Candidatus Methylobacter oryzae</name>
    <dbReference type="NCBI Taxonomy" id="2497749"/>
    <lineage>
        <taxon>Bacteria</taxon>
        <taxon>Pseudomonadati</taxon>
        <taxon>Pseudomonadota</taxon>
        <taxon>Gammaproteobacteria</taxon>
        <taxon>Methylococcales</taxon>
        <taxon>Methylococcaceae</taxon>
        <taxon>Methylobacter</taxon>
    </lineage>
</organism>
<feature type="domain" description="Thioredoxin" evidence="2">
    <location>
        <begin position="22"/>
        <end position="163"/>
    </location>
</feature>
<dbReference type="InterPro" id="IPR013766">
    <property type="entry name" value="Thioredoxin_domain"/>
</dbReference>
<name>A0ABY3CHG1_9GAMM</name>
<proteinExistence type="predicted"/>
<dbReference type="PROSITE" id="PS51352">
    <property type="entry name" value="THIOREDOXIN_2"/>
    <property type="match status" value="1"/>
</dbReference>
<gene>
    <name evidence="3" type="ORF">EKO24_000915</name>
</gene>
<feature type="chain" id="PRO_5047232799" evidence="1">
    <location>
        <begin position="22"/>
        <end position="165"/>
    </location>
</feature>
<evidence type="ECO:0000259" key="2">
    <source>
        <dbReference type="PROSITE" id="PS51352"/>
    </source>
</evidence>
<dbReference type="PANTHER" id="PTHR42852:SF18">
    <property type="entry name" value="CHROMOSOME UNDETERMINED SCAFFOLD_47, WHOLE GENOME SHOTGUN SEQUENCE"/>
    <property type="match status" value="1"/>
</dbReference>
<dbReference type="Proteomes" id="UP000733744">
    <property type="component" value="Unassembled WGS sequence"/>
</dbReference>
<evidence type="ECO:0000256" key="1">
    <source>
        <dbReference type="SAM" id="SignalP"/>
    </source>
</evidence>
<comment type="caution">
    <text evidence="3">The sequence shown here is derived from an EMBL/GenBank/DDBJ whole genome shotgun (WGS) entry which is preliminary data.</text>
</comment>
<dbReference type="CDD" id="cd02966">
    <property type="entry name" value="TlpA_like_family"/>
    <property type="match status" value="1"/>
</dbReference>
<protein>
    <submittedName>
        <fullName evidence="3">TlpA family protein disulfide reductase</fullName>
    </submittedName>
</protein>
<dbReference type="InterPro" id="IPR050553">
    <property type="entry name" value="Thioredoxin_ResA/DsbE_sf"/>
</dbReference>
<dbReference type="PANTHER" id="PTHR42852">
    <property type="entry name" value="THIOL:DISULFIDE INTERCHANGE PROTEIN DSBE"/>
    <property type="match status" value="1"/>
</dbReference>
<dbReference type="InterPro" id="IPR036249">
    <property type="entry name" value="Thioredoxin-like_sf"/>
</dbReference>
<keyword evidence="1" id="KW-0732">Signal</keyword>
<dbReference type="Gene3D" id="3.40.30.10">
    <property type="entry name" value="Glutaredoxin"/>
    <property type="match status" value="1"/>
</dbReference>